<gene>
    <name evidence="1" type="ORF">K4L44_15590</name>
</gene>
<evidence type="ECO:0000313" key="2">
    <source>
        <dbReference type="Proteomes" id="UP000826212"/>
    </source>
</evidence>
<sequence>MKRLLLLFTHLFFYFHTLQAQDSKVINSSKIIQGEMATFRVGLDSETDKIEECHWLIINKKKDDIYFENKIKQSRYTRTWNDCGEYTIYSRVRDISGCVSSQIFKDFEVIAAEWEITSKIINKVQCSMVAPRTKIGRIIVRKSSFNPIEFNLHITATVDGVYKVIYNVEDGKINKVETLSFKATRRTEGFTKKIVIPKDKFRSLYTNTDNVNKTLTISIIEVKNPSDVQLKQKKGSMGGFKATIKPQPRISFK</sequence>
<keyword evidence="2" id="KW-1185">Reference proteome</keyword>
<protein>
    <submittedName>
        <fullName evidence="1">Uncharacterized protein</fullName>
    </submittedName>
</protein>
<evidence type="ECO:0000313" key="1">
    <source>
        <dbReference type="EMBL" id="QZE13931.1"/>
    </source>
</evidence>
<dbReference type="Proteomes" id="UP000826212">
    <property type="component" value="Chromosome"/>
</dbReference>
<proteinExistence type="predicted"/>
<name>A0AC61NEC3_9BACT</name>
<accession>A0AC61NEC3</accession>
<organism evidence="1 2">
    <name type="scientific">Halosquirtibacter laminarini</name>
    <dbReference type="NCBI Taxonomy" id="3374600"/>
    <lineage>
        <taxon>Bacteria</taxon>
        <taxon>Pseudomonadati</taxon>
        <taxon>Bacteroidota</taxon>
        <taxon>Bacteroidia</taxon>
        <taxon>Marinilabiliales</taxon>
        <taxon>Prolixibacteraceae</taxon>
        <taxon>Halosquirtibacter</taxon>
    </lineage>
</organism>
<dbReference type="EMBL" id="CP081303">
    <property type="protein sequence ID" value="QZE13931.1"/>
    <property type="molecule type" value="Genomic_DNA"/>
</dbReference>
<reference evidence="1" key="1">
    <citation type="submission" date="2021-08" db="EMBL/GenBank/DDBJ databases">
        <title>Novel anaerobic bacterium isolated from sea squirt in East Sea, Republic of Korea.</title>
        <authorList>
            <person name="Nguyen T.H."/>
            <person name="Li Z."/>
            <person name="Lee Y.-J."/>
            <person name="Ko J."/>
            <person name="Kim S.-G."/>
        </authorList>
    </citation>
    <scope>NUCLEOTIDE SEQUENCE</scope>
    <source>
        <strain evidence="1">KCTC 25031</strain>
    </source>
</reference>